<dbReference type="GeneID" id="24312779"/>
<dbReference type="Proteomes" id="UP000001444">
    <property type="component" value="Chromosome"/>
</dbReference>
<dbReference type="STRING" id="680198.SCAB_64941"/>
<sequence>MSMSTFQVTMSGAAPKHRFLTTAAAVDDGAVMRLAVAGEIPVGVTDGTDLANGEEFTFSVSGRAVWEVEAGEGIDPGNMVRCGTLGKAFVCDPGDLYAVGMALDDAASAGTVIRVAPLRTVGMGGMAGTAPTINNVASPFASLTAAADAHNALLAALRTRGVIAGT</sequence>
<proteinExistence type="predicted"/>
<dbReference type="KEGG" id="scb:SCAB_64941"/>
<name>C9ZE65_STRSW</name>
<accession>C9ZE65</accession>
<dbReference type="Pfam" id="PF09956">
    <property type="entry name" value="Phage_cement_2"/>
    <property type="match status" value="1"/>
</dbReference>
<evidence type="ECO:0000313" key="1">
    <source>
        <dbReference type="EMBL" id="CBG73497.1"/>
    </source>
</evidence>
<keyword evidence="2" id="KW-1185">Reference proteome</keyword>
<dbReference type="AlphaFoldDB" id="C9ZE65"/>
<gene>
    <name evidence="1" type="ordered locus">SCAB_64941</name>
</gene>
<dbReference type="RefSeq" id="WP_013004054.1">
    <property type="nucleotide sequence ID" value="NC_013929.1"/>
</dbReference>
<protein>
    <submittedName>
        <fullName evidence="1">Putative mobile element protein</fullName>
    </submittedName>
</protein>
<reference evidence="1 2" key="1">
    <citation type="journal article" date="2010" name="Mol. Plant Microbe Interact.">
        <title>Streptomyces scabies 87-22 contains a coronafacic acid-like biosynthetic cluster that contributes to plant-microbe interactions.</title>
        <authorList>
            <person name="Bignell D.R."/>
            <person name="Seipke R.F."/>
            <person name="Huguet-Tapia J.C."/>
            <person name="Chambers A.H."/>
            <person name="Parry R.J."/>
            <person name="Loria R."/>
        </authorList>
    </citation>
    <scope>NUCLEOTIDE SEQUENCE [LARGE SCALE GENOMIC DNA]</scope>
    <source>
        <strain evidence="1 2">87.22</strain>
    </source>
</reference>
<evidence type="ECO:0000313" key="2">
    <source>
        <dbReference type="Proteomes" id="UP000001444"/>
    </source>
</evidence>
<dbReference type="EMBL" id="FN554889">
    <property type="protein sequence ID" value="CBG73497.1"/>
    <property type="molecule type" value="Genomic_DNA"/>
</dbReference>
<dbReference type="HOGENOM" id="CLU_1601822_0_0_11"/>
<organism evidence="1 2">
    <name type="scientific">Streptomyces scabiei (strain 87.22)</name>
    <dbReference type="NCBI Taxonomy" id="680198"/>
    <lineage>
        <taxon>Bacteria</taxon>
        <taxon>Bacillati</taxon>
        <taxon>Actinomycetota</taxon>
        <taxon>Actinomycetes</taxon>
        <taxon>Kitasatosporales</taxon>
        <taxon>Streptomycetaceae</taxon>
        <taxon>Streptomyces</taxon>
    </lineage>
</organism>
<dbReference type="InterPro" id="IPR011231">
    <property type="entry name" value="Phage_VT1-Sakai_H0018"/>
</dbReference>